<dbReference type="InterPro" id="IPR002347">
    <property type="entry name" value="SDR_fam"/>
</dbReference>
<evidence type="ECO:0000256" key="2">
    <source>
        <dbReference type="ARBA" id="ARBA00006484"/>
    </source>
</evidence>
<dbReference type="PIRSF" id="PIRSF000126">
    <property type="entry name" value="11-beta-HSD1"/>
    <property type="match status" value="1"/>
</dbReference>
<gene>
    <name evidence="7" type="ORF">HPP92_001277</name>
</gene>
<evidence type="ECO:0000313" key="8">
    <source>
        <dbReference type="Proteomes" id="UP000636800"/>
    </source>
</evidence>
<dbReference type="PRINTS" id="PR00081">
    <property type="entry name" value="GDHRDH"/>
</dbReference>
<dbReference type="GO" id="GO:0045703">
    <property type="term" value="F:ketoreductase activity"/>
    <property type="evidence" value="ECO:0007669"/>
    <property type="project" value="TreeGrafter"/>
</dbReference>
<keyword evidence="8" id="KW-1185">Reference proteome</keyword>
<evidence type="ECO:0000256" key="3">
    <source>
        <dbReference type="ARBA" id="ARBA00022857"/>
    </source>
</evidence>
<dbReference type="InterPro" id="IPR051019">
    <property type="entry name" value="VLCFA-Steroid_DH"/>
</dbReference>
<keyword evidence="4" id="KW-0560">Oxidoreductase</keyword>
<dbReference type="PRINTS" id="PR00080">
    <property type="entry name" value="SDRFAMILY"/>
</dbReference>
<evidence type="ECO:0000313" key="7">
    <source>
        <dbReference type="EMBL" id="KAG0496586.1"/>
    </source>
</evidence>
<dbReference type="Gene3D" id="3.40.50.720">
    <property type="entry name" value="NAD(P)-binding Rossmann-like Domain"/>
    <property type="match status" value="1"/>
</dbReference>
<evidence type="ECO:0000256" key="1">
    <source>
        <dbReference type="ARBA" id="ARBA00004240"/>
    </source>
</evidence>
<dbReference type="PANTHER" id="PTHR43899:SF13">
    <property type="entry name" value="RH59310P"/>
    <property type="match status" value="1"/>
</dbReference>
<comment type="similarity">
    <text evidence="2 5">Belongs to the short-chain dehydrogenases/reductases (SDR) family.</text>
</comment>
<name>A0A835VHE6_VANPL</name>
<keyword evidence="6" id="KW-0812">Transmembrane</keyword>
<dbReference type="FunFam" id="3.40.50.720:FF:000137">
    <property type="entry name" value="Hydroxysteroid (17-beta) dehydrogenase 3"/>
    <property type="match status" value="1"/>
</dbReference>
<evidence type="ECO:0000256" key="5">
    <source>
        <dbReference type="RuleBase" id="RU000363"/>
    </source>
</evidence>
<dbReference type="EMBL" id="JADCNL010000001">
    <property type="protein sequence ID" value="KAG0496586.1"/>
    <property type="molecule type" value="Genomic_DNA"/>
</dbReference>
<comment type="caution">
    <text evidence="7">The sequence shown here is derived from an EMBL/GenBank/DDBJ whole genome shotgun (WGS) entry which is preliminary data.</text>
</comment>
<dbReference type="Proteomes" id="UP000636800">
    <property type="component" value="Chromosome 1"/>
</dbReference>
<organism evidence="7 8">
    <name type="scientific">Vanilla planifolia</name>
    <name type="common">Vanilla</name>
    <dbReference type="NCBI Taxonomy" id="51239"/>
    <lineage>
        <taxon>Eukaryota</taxon>
        <taxon>Viridiplantae</taxon>
        <taxon>Streptophyta</taxon>
        <taxon>Embryophyta</taxon>
        <taxon>Tracheophyta</taxon>
        <taxon>Spermatophyta</taxon>
        <taxon>Magnoliopsida</taxon>
        <taxon>Liliopsida</taxon>
        <taxon>Asparagales</taxon>
        <taxon>Orchidaceae</taxon>
        <taxon>Vanilloideae</taxon>
        <taxon>Vanilleae</taxon>
        <taxon>Vanilla</taxon>
    </lineage>
</organism>
<dbReference type="InterPro" id="IPR020904">
    <property type="entry name" value="Sc_DH/Rdtase_CS"/>
</dbReference>
<evidence type="ECO:0000256" key="6">
    <source>
        <dbReference type="SAM" id="Phobius"/>
    </source>
</evidence>
<dbReference type="PROSITE" id="PS00061">
    <property type="entry name" value="ADH_SHORT"/>
    <property type="match status" value="1"/>
</dbReference>
<keyword evidence="6" id="KW-1133">Transmembrane helix</keyword>
<keyword evidence="3" id="KW-0521">NADP</keyword>
<keyword evidence="6" id="KW-0472">Membrane</keyword>
<dbReference type="Pfam" id="PF00106">
    <property type="entry name" value="adh_short"/>
    <property type="match status" value="1"/>
</dbReference>
<feature type="transmembrane region" description="Helical" evidence="6">
    <location>
        <begin position="6"/>
        <end position="24"/>
    </location>
</feature>
<evidence type="ECO:0000256" key="4">
    <source>
        <dbReference type="ARBA" id="ARBA00023002"/>
    </source>
</evidence>
<dbReference type="PANTHER" id="PTHR43899">
    <property type="entry name" value="RH59310P"/>
    <property type="match status" value="1"/>
</dbReference>
<dbReference type="SUPFAM" id="SSF51735">
    <property type="entry name" value="NAD(P)-binding Rossmann-fold domains"/>
    <property type="match status" value="1"/>
</dbReference>
<dbReference type="CDD" id="cd05356">
    <property type="entry name" value="17beta-HSD1_like_SDR_c"/>
    <property type="match status" value="1"/>
</dbReference>
<proteinExistence type="inferred from homology"/>
<reference evidence="7 8" key="1">
    <citation type="journal article" date="2020" name="Nat. Food">
        <title>A phased Vanilla planifolia genome enables genetic improvement of flavour and production.</title>
        <authorList>
            <person name="Hasing T."/>
            <person name="Tang H."/>
            <person name="Brym M."/>
            <person name="Khazi F."/>
            <person name="Huang T."/>
            <person name="Chambers A.H."/>
        </authorList>
    </citation>
    <scope>NUCLEOTIDE SEQUENCE [LARGE SCALE GENOMIC DNA]</scope>
    <source>
        <tissue evidence="7">Leaf</tissue>
    </source>
</reference>
<accession>A0A835VHE6</accession>
<dbReference type="GO" id="GO:0005783">
    <property type="term" value="C:endoplasmic reticulum"/>
    <property type="evidence" value="ECO:0007669"/>
    <property type="project" value="UniProtKB-SubCell"/>
</dbReference>
<protein>
    <submittedName>
        <fullName evidence="7">Uncharacterized protein</fullName>
    </submittedName>
</protein>
<dbReference type="AlphaFoldDB" id="A0A835VHE6"/>
<sequence>METTNFLLILLLRLLPFLGLFSIIKPSVSLLRWIYTTFLRPQKDLKLVYGPWAVVTGATDGIGRAIAVELAYHGMHLILVGRSPSKLKKASEDILAECKETKIRTVVWDHADGSGGEELLRRAIAGVEVGVAVNCAGATHSSAAFFHEVEDMVWDAVVRVNAEGTSLVARVVIPAMVQRGRGAVVNIGSASSVAFPSFPFHAVYAATKAYVFQLSRSLHAEYSHMGIDVQCQIPFYVATKMVSIEKPSVFVPSPAQYAKAAIRCIGYEPLCTPYWSHAVQWGLLSLLPDLVLDAWRLRVGLRKRAMARFRKAPYGSSTA</sequence>
<dbReference type="InterPro" id="IPR036291">
    <property type="entry name" value="NAD(P)-bd_dom_sf"/>
</dbReference>
<comment type="subcellular location">
    <subcellularLocation>
        <location evidence="1">Endoplasmic reticulum</location>
    </subcellularLocation>
</comment>